<name>A0A6J4UY85_9BACT</name>
<feature type="non-terminal residue" evidence="1">
    <location>
        <position position="136"/>
    </location>
</feature>
<dbReference type="EMBL" id="CADCWI010000099">
    <property type="protein sequence ID" value="CAA9562672.1"/>
    <property type="molecule type" value="Genomic_DNA"/>
</dbReference>
<protein>
    <submittedName>
        <fullName evidence="1">Uncharacterized protein</fullName>
    </submittedName>
</protein>
<reference evidence="1" key="1">
    <citation type="submission" date="2020-02" db="EMBL/GenBank/DDBJ databases">
        <authorList>
            <person name="Meier V. D."/>
        </authorList>
    </citation>
    <scope>NUCLEOTIDE SEQUENCE</scope>
    <source>
        <strain evidence="1">AVDCRST_MAG43</strain>
    </source>
</reference>
<sequence>DDPAAVRVILHPALPAMDDAGCALRAGDLWLDRVCLVGLEDREWRIMGRTFGCHARLGECRCLGDIPCAERSTRQARPSGEGAWHGEIADRAGVLWPRGDGPVDLQFPGRVRNPDHRRRAALRRYVGSSALARPAI</sequence>
<accession>A0A6J4UY85</accession>
<gene>
    <name evidence="1" type="ORF">AVDCRST_MAG43-2058</name>
</gene>
<evidence type="ECO:0000313" key="1">
    <source>
        <dbReference type="EMBL" id="CAA9562672.1"/>
    </source>
</evidence>
<proteinExistence type="predicted"/>
<organism evidence="1">
    <name type="scientific">uncultured Thermomicrobiales bacterium</name>
    <dbReference type="NCBI Taxonomy" id="1645740"/>
    <lineage>
        <taxon>Bacteria</taxon>
        <taxon>Pseudomonadati</taxon>
        <taxon>Thermomicrobiota</taxon>
        <taxon>Thermomicrobia</taxon>
        <taxon>Thermomicrobiales</taxon>
        <taxon>environmental samples</taxon>
    </lineage>
</organism>
<feature type="non-terminal residue" evidence="1">
    <location>
        <position position="1"/>
    </location>
</feature>
<dbReference type="AlphaFoldDB" id="A0A6J4UY85"/>